<gene>
    <name evidence="1" type="ORF">MC7420_3022</name>
</gene>
<dbReference type="Proteomes" id="UP000003835">
    <property type="component" value="Unassembled WGS sequence"/>
</dbReference>
<dbReference type="EMBL" id="DS989843">
    <property type="protein sequence ID" value="EDX77698.1"/>
    <property type="molecule type" value="Genomic_DNA"/>
</dbReference>
<protein>
    <submittedName>
        <fullName evidence="1">Uncharacterized protein</fullName>
    </submittedName>
</protein>
<sequence length="51" mass="5656">MPRYQTLGFAFALSVSLTAPDRDPERLCKNLLCLGAKSLMQSFPLQVRSLA</sequence>
<organism evidence="1 2">
    <name type="scientific">Coleofasciculus chthonoplastes PCC 7420</name>
    <dbReference type="NCBI Taxonomy" id="118168"/>
    <lineage>
        <taxon>Bacteria</taxon>
        <taxon>Bacillati</taxon>
        <taxon>Cyanobacteriota</taxon>
        <taxon>Cyanophyceae</taxon>
        <taxon>Coleofasciculales</taxon>
        <taxon>Coleofasciculaceae</taxon>
        <taxon>Coleofasciculus</taxon>
    </lineage>
</organism>
<dbReference type="STRING" id="118168.MC7420_3022"/>
<dbReference type="AlphaFoldDB" id="B4VKJ0"/>
<name>B4VKJ0_9CYAN</name>
<dbReference type="RefSeq" id="WP_006098959.1">
    <property type="nucleotide sequence ID" value="NZ_DS989843.1"/>
</dbReference>
<evidence type="ECO:0000313" key="1">
    <source>
        <dbReference type="EMBL" id="EDX77698.1"/>
    </source>
</evidence>
<dbReference type="HOGENOM" id="CLU_3097665_0_0_3"/>
<proteinExistence type="predicted"/>
<evidence type="ECO:0000313" key="2">
    <source>
        <dbReference type="Proteomes" id="UP000003835"/>
    </source>
</evidence>
<reference evidence="1 2" key="1">
    <citation type="submission" date="2008-07" db="EMBL/GenBank/DDBJ databases">
        <authorList>
            <person name="Tandeau de Marsac N."/>
            <person name="Ferriera S."/>
            <person name="Johnson J."/>
            <person name="Kravitz S."/>
            <person name="Beeson K."/>
            <person name="Sutton G."/>
            <person name="Rogers Y.-H."/>
            <person name="Friedman R."/>
            <person name="Frazier M."/>
            <person name="Venter J.C."/>
        </authorList>
    </citation>
    <scope>NUCLEOTIDE SEQUENCE [LARGE SCALE GENOMIC DNA]</scope>
    <source>
        <strain evidence="1 2">PCC 7420</strain>
    </source>
</reference>
<keyword evidence="2" id="KW-1185">Reference proteome</keyword>
<accession>B4VKJ0</accession>